<evidence type="ECO:0000313" key="3">
    <source>
        <dbReference type="Proteomes" id="UP001396334"/>
    </source>
</evidence>
<reference evidence="2 3" key="1">
    <citation type="journal article" date="2024" name="G3 (Bethesda)">
        <title>Genome assembly of Hibiscus sabdariffa L. provides insights into metabolisms of medicinal natural products.</title>
        <authorList>
            <person name="Kim T."/>
        </authorList>
    </citation>
    <scope>NUCLEOTIDE SEQUENCE [LARGE SCALE GENOMIC DNA]</scope>
    <source>
        <strain evidence="2">TK-2024</strain>
        <tissue evidence="2">Old leaves</tissue>
    </source>
</reference>
<gene>
    <name evidence="2" type="ORF">V6N11_003901</name>
</gene>
<name>A0ABR2SEM3_9ROSI</name>
<feature type="region of interest" description="Disordered" evidence="1">
    <location>
        <begin position="56"/>
        <end position="103"/>
    </location>
</feature>
<dbReference type="EMBL" id="JBBPBN010000015">
    <property type="protein sequence ID" value="KAK9023695.1"/>
    <property type="molecule type" value="Genomic_DNA"/>
</dbReference>
<proteinExistence type="predicted"/>
<evidence type="ECO:0000313" key="2">
    <source>
        <dbReference type="EMBL" id="KAK9023695.1"/>
    </source>
</evidence>
<dbReference type="Proteomes" id="UP001396334">
    <property type="component" value="Unassembled WGS sequence"/>
</dbReference>
<feature type="compositionally biased region" description="Polar residues" evidence="1">
    <location>
        <begin position="61"/>
        <end position="103"/>
    </location>
</feature>
<accession>A0ABR2SEM3</accession>
<sequence length="103" mass="11165">MDPQLQPQLNIFGDSIINQVGYQSHSSSNNLMDQQLLPNSTVEQVDYELPFQSFGNKLEQPLQNQTNGTISTHDQSGNVFTPSGSDHGNGSPSSGRTSADIND</sequence>
<protein>
    <submittedName>
        <fullName evidence="2">Uncharacterized protein</fullName>
    </submittedName>
</protein>
<comment type="caution">
    <text evidence="2">The sequence shown here is derived from an EMBL/GenBank/DDBJ whole genome shotgun (WGS) entry which is preliminary data.</text>
</comment>
<organism evidence="2 3">
    <name type="scientific">Hibiscus sabdariffa</name>
    <name type="common">roselle</name>
    <dbReference type="NCBI Taxonomy" id="183260"/>
    <lineage>
        <taxon>Eukaryota</taxon>
        <taxon>Viridiplantae</taxon>
        <taxon>Streptophyta</taxon>
        <taxon>Embryophyta</taxon>
        <taxon>Tracheophyta</taxon>
        <taxon>Spermatophyta</taxon>
        <taxon>Magnoliopsida</taxon>
        <taxon>eudicotyledons</taxon>
        <taxon>Gunneridae</taxon>
        <taxon>Pentapetalae</taxon>
        <taxon>rosids</taxon>
        <taxon>malvids</taxon>
        <taxon>Malvales</taxon>
        <taxon>Malvaceae</taxon>
        <taxon>Malvoideae</taxon>
        <taxon>Hibiscus</taxon>
    </lineage>
</organism>
<keyword evidence="3" id="KW-1185">Reference proteome</keyword>
<evidence type="ECO:0000256" key="1">
    <source>
        <dbReference type="SAM" id="MobiDB-lite"/>
    </source>
</evidence>